<dbReference type="AlphaFoldDB" id="A0A2K8SZ02"/>
<name>A0A2K8SZ02_9NOSO</name>
<dbReference type="EMBL" id="CP024785">
    <property type="protein sequence ID" value="AUB40678.1"/>
    <property type="molecule type" value="Genomic_DNA"/>
</dbReference>
<evidence type="ECO:0000256" key="1">
    <source>
        <dbReference type="SAM" id="MobiDB-lite"/>
    </source>
</evidence>
<dbReference type="KEGG" id="nfl:COO91_06699"/>
<keyword evidence="3" id="KW-1185">Reference proteome</keyword>
<reference evidence="2 3" key="1">
    <citation type="submission" date="2017-11" db="EMBL/GenBank/DDBJ databases">
        <title>Complete genome of a free-living desiccation-tolerant cyanobacterium and its photosynthetic adaptation to extreme terrestrial habitat.</title>
        <authorList>
            <person name="Shang J."/>
        </authorList>
    </citation>
    <scope>NUCLEOTIDE SEQUENCE [LARGE SCALE GENOMIC DNA]</scope>
    <source>
        <strain evidence="2 3">CCNUN1</strain>
    </source>
</reference>
<accession>A0A2K8SZ02</accession>
<sequence length="42" mass="4478">MPPKTLTPKPCTDAINRVSQHSVKSQSSGFCLDAQRGHGIAI</sequence>
<proteinExistence type="predicted"/>
<protein>
    <submittedName>
        <fullName evidence="2">Uncharacterized protein</fullName>
    </submittedName>
</protein>
<evidence type="ECO:0000313" key="3">
    <source>
        <dbReference type="Proteomes" id="UP000232003"/>
    </source>
</evidence>
<organism evidence="2 3">
    <name type="scientific">Nostoc flagelliforme CCNUN1</name>
    <dbReference type="NCBI Taxonomy" id="2038116"/>
    <lineage>
        <taxon>Bacteria</taxon>
        <taxon>Bacillati</taxon>
        <taxon>Cyanobacteriota</taxon>
        <taxon>Cyanophyceae</taxon>
        <taxon>Nostocales</taxon>
        <taxon>Nostocaceae</taxon>
        <taxon>Nostoc</taxon>
    </lineage>
</organism>
<feature type="region of interest" description="Disordered" evidence="1">
    <location>
        <begin position="1"/>
        <end position="29"/>
    </location>
</feature>
<gene>
    <name evidence="2" type="ORF">COO91_06699</name>
</gene>
<dbReference type="Proteomes" id="UP000232003">
    <property type="component" value="Chromosome"/>
</dbReference>
<feature type="compositionally biased region" description="Polar residues" evidence="1">
    <location>
        <begin position="17"/>
        <end position="29"/>
    </location>
</feature>
<evidence type="ECO:0000313" key="2">
    <source>
        <dbReference type="EMBL" id="AUB40678.1"/>
    </source>
</evidence>